<accession>A0ABS3NCK9</accession>
<keyword evidence="8 14" id="KW-0378">Hydrolase</keyword>
<gene>
    <name evidence="14" type="primary">serB</name>
    <name evidence="14" type="ORF">J3U76_01605</name>
</gene>
<comment type="cofactor">
    <cofactor evidence="1">
        <name>Mg(2+)</name>
        <dbReference type="ChEBI" id="CHEBI:18420"/>
    </cofactor>
</comment>
<dbReference type="SFLD" id="SFLDF00029">
    <property type="entry name" value="phosphoserine_phosphatase"/>
    <property type="match status" value="1"/>
</dbReference>
<dbReference type="PANTHER" id="PTHR43344:SF2">
    <property type="entry name" value="PHOSPHOSERINE PHOSPHATASE"/>
    <property type="match status" value="1"/>
</dbReference>
<dbReference type="PANTHER" id="PTHR43344">
    <property type="entry name" value="PHOSPHOSERINE PHOSPHATASE"/>
    <property type="match status" value="1"/>
</dbReference>
<comment type="similarity">
    <text evidence="3">Belongs to the HAD-like hydrolase superfamily. SerB family.</text>
</comment>
<evidence type="ECO:0000256" key="13">
    <source>
        <dbReference type="ARBA" id="ARBA00048523"/>
    </source>
</evidence>
<dbReference type="SFLD" id="SFLDS00003">
    <property type="entry name" value="Haloacid_Dehalogenase"/>
    <property type="match status" value="1"/>
</dbReference>
<keyword evidence="9" id="KW-0460">Magnesium</keyword>
<dbReference type="SFLD" id="SFLDG01136">
    <property type="entry name" value="C1.6:_Phosphoserine_Phosphatas"/>
    <property type="match status" value="1"/>
</dbReference>
<dbReference type="Pfam" id="PF00702">
    <property type="entry name" value="Hydrolase"/>
    <property type="match status" value="1"/>
</dbReference>
<evidence type="ECO:0000256" key="11">
    <source>
        <dbReference type="ARBA" id="ARBA00031693"/>
    </source>
</evidence>
<dbReference type="NCBIfam" id="TIGR01488">
    <property type="entry name" value="HAD-SF-IB"/>
    <property type="match status" value="1"/>
</dbReference>
<evidence type="ECO:0000256" key="5">
    <source>
        <dbReference type="ARBA" id="ARBA00015196"/>
    </source>
</evidence>
<dbReference type="InterPro" id="IPR023214">
    <property type="entry name" value="HAD_sf"/>
</dbReference>
<dbReference type="RefSeq" id="WP_208004139.1">
    <property type="nucleotide sequence ID" value="NZ_JAGDFX010000002.1"/>
</dbReference>
<evidence type="ECO:0000256" key="6">
    <source>
        <dbReference type="ARBA" id="ARBA00022605"/>
    </source>
</evidence>
<evidence type="ECO:0000256" key="7">
    <source>
        <dbReference type="ARBA" id="ARBA00022723"/>
    </source>
</evidence>
<sequence length="331" mass="35265">MLMDVLPEQMKDWTELLSDQAYLWQSAKQEQSGILEKGHLSKVQGHLVLLGKQLSKSALLQNLQLLDDAGIAVEVAGIKQVAERDVVSLRLSDWSLELKQQLQTLATDWDLACVPTLPDATQPGLVLMDMDSTAIQIECIDEIARLAGVGEEVAAVTRAAMEGALPFSDSLRLRVKALAGADAAIIEQVIANMPLMPGLITLVEGLKAMGWKVALASGGFTPFTGHLRETLGLDADFANTLDIQDGRFTGEVLGDIVDAKAKARILLELAERFNIAPSQTVAVGDGANDLQMLAAAGLGVALHAKPLVQEQAPVCLNQLSLEGVLALVHAS</sequence>
<protein>
    <recommendedName>
        <fullName evidence="5">Phosphoserine phosphatase</fullName>
        <ecNumber evidence="4">3.1.3.3</ecNumber>
    </recommendedName>
    <alternativeName>
        <fullName evidence="11">O-phosphoserine phosphohydrolase</fullName>
    </alternativeName>
</protein>
<name>A0ABS3NCK9_9GAMM</name>
<evidence type="ECO:0000256" key="10">
    <source>
        <dbReference type="ARBA" id="ARBA00023299"/>
    </source>
</evidence>
<dbReference type="InterPro" id="IPR036412">
    <property type="entry name" value="HAD-like_sf"/>
</dbReference>
<evidence type="ECO:0000256" key="4">
    <source>
        <dbReference type="ARBA" id="ARBA00012640"/>
    </source>
</evidence>
<dbReference type="NCBIfam" id="TIGR00338">
    <property type="entry name" value="serB"/>
    <property type="match status" value="1"/>
</dbReference>
<dbReference type="Gene3D" id="3.40.50.1000">
    <property type="entry name" value="HAD superfamily/HAD-like"/>
    <property type="match status" value="1"/>
</dbReference>
<evidence type="ECO:0000313" key="14">
    <source>
        <dbReference type="EMBL" id="MBO1518338.1"/>
    </source>
</evidence>
<dbReference type="CDD" id="cd07500">
    <property type="entry name" value="HAD_PSP"/>
    <property type="match status" value="1"/>
</dbReference>
<evidence type="ECO:0000256" key="8">
    <source>
        <dbReference type="ARBA" id="ARBA00022801"/>
    </source>
</evidence>
<dbReference type="InterPro" id="IPR050582">
    <property type="entry name" value="HAD-like_SerB"/>
</dbReference>
<proteinExistence type="inferred from homology"/>
<evidence type="ECO:0000256" key="3">
    <source>
        <dbReference type="ARBA" id="ARBA00009184"/>
    </source>
</evidence>
<comment type="caution">
    <text evidence="14">The sequence shown here is derived from an EMBL/GenBank/DDBJ whole genome shotgun (WGS) entry which is preliminary data.</text>
</comment>
<evidence type="ECO:0000256" key="12">
    <source>
        <dbReference type="ARBA" id="ARBA00048138"/>
    </source>
</evidence>
<dbReference type="SFLD" id="SFLDG01137">
    <property type="entry name" value="C1.6.1:_Phosphoserine_Phosphat"/>
    <property type="match status" value="1"/>
</dbReference>
<reference evidence="14 15" key="1">
    <citation type="submission" date="2021-03" db="EMBL/GenBank/DDBJ databases">
        <title>Oceanisphaera sp. nov., isolated from the intestine.</title>
        <authorList>
            <person name="Zhao L.-H."/>
            <person name="Shi L.-F."/>
        </authorList>
    </citation>
    <scope>NUCLEOTIDE SEQUENCE [LARGE SCALE GENOMIC DNA]</scope>
    <source>
        <strain evidence="14 15">DM8</strain>
    </source>
</reference>
<dbReference type="EC" id="3.1.3.3" evidence="4"/>
<organism evidence="14 15">
    <name type="scientific">Oceanisphaera pacifica</name>
    <dbReference type="NCBI Taxonomy" id="2818389"/>
    <lineage>
        <taxon>Bacteria</taxon>
        <taxon>Pseudomonadati</taxon>
        <taxon>Pseudomonadota</taxon>
        <taxon>Gammaproteobacteria</taxon>
        <taxon>Aeromonadales</taxon>
        <taxon>Aeromonadaceae</taxon>
        <taxon>Oceanisphaera</taxon>
    </lineage>
</organism>
<dbReference type="EMBL" id="JAGDFX010000002">
    <property type="protein sequence ID" value="MBO1518338.1"/>
    <property type="molecule type" value="Genomic_DNA"/>
</dbReference>
<dbReference type="Gene3D" id="3.30.70.2020">
    <property type="match status" value="1"/>
</dbReference>
<keyword evidence="6" id="KW-0028">Amino-acid biosynthesis</keyword>
<keyword evidence="10" id="KW-0718">Serine biosynthesis</keyword>
<dbReference type="GO" id="GO:0016787">
    <property type="term" value="F:hydrolase activity"/>
    <property type="evidence" value="ECO:0007669"/>
    <property type="project" value="UniProtKB-KW"/>
</dbReference>
<evidence type="ECO:0000313" key="15">
    <source>
        <dbReference type="Proteomes" id="UP000664882"/>
    </source>
</evidence>
<comment type="catalytic activity">
    <reaction evidence="12">
        <text>O-phospho-L-serine + H2O = L-serine + phosphate</text>
        <dbReference type="Rhea" id="RHEA:21208"/>
        <dbReference type="ChEBI" id="CHEBI:15377"/>
        <dbReference type="ChEBI" id="CHEBI:33384"/>
        <dbReference type="ChEBI" id="CHEBI:43474"/>
        <dbReference type="ChEBI" id="CHEBI:57524"/>
        <dbReference type="EC" id="3.1.3.3"/>
    </reaction>
</comment>
<evidence type="ECO:0000256" key="9">
    <source>
        <dbReference type="ARBA" id="ARBA00022842"/>
    </source>
</evidence>
<dbReference type="SUPFAM" id="SSF56784">
    <property type="entry name" value="HAD-like"/>
    <property type="match status" value="1"/>
</dbReference>
<comment type="pathway">
    <text evidence="2">Amino-acid biosynthesis; L-serine biosynthesis; L-serine from 3-phospho-D-glycerate: step 3/3.</text>
</comment>
<dbReference type="InterPro" id="IPR004469">
    <property type="entry name" value="PSP"/>
</dbReference>
<comment type="catalytic activity">
    <reaction evidence="13">
        <text>O-phospho-D-serine + H2O = D-serine + phosphate</text>
        <dbReference type="Rhea" id="RHEA:24873"/>
        <dbReference type="ChEBI" id="CHEBI:15377"/>
        <dbReference type="ChEBI" id="CHEBI:35247"/>
        <dbReference type="ChEBI" id="CHEBI:43474"/>
        <dbReference type="ChEBI" id="CHEBI:58680"/>
        <dbReference type="EC" id="3.1.3.3"/>
    </reaction>
</comment>
<dbReference type="Proteomes" id="UP000664882">
    <property type="component" value="Unassembled WGS sequence"/>
</dbReference>
<evidence type="ECO:0000256" key="2">
    <source>
        <dbReference type="ARBA" id="ARBA00005135"/>
    </source>
</evidence>
<keyword evidence="7" id="KW-0479">Metal-binding</keyword>
<keyword evidence="15" id="KW-1185">Reference proteome</keyword>
<dbReference type="Gene3D" id="1.10.150.210">
    <property type="entry name" value="Phosphoserine phosphatase, domain 2"/>
    <property type="match status" value="1"/>
</dbReference>
<evidence type="ECO:0000256" key="1">
    <source>
        <dbReference type="ARBA" id="ARBA00001946"/>
    </source>
</evidence>